<dbReference type="Pfam" id="PF13177">
    <property type="entry name" value="DNA_pol3_delta2"/>
    <property type="match status" value="1"/>
</dbReference>
<dbReference type="RefSeq" id="WP_091363639.1">
    <property type="nucleotide sequence ID" value="NZ_FMXA01000006.1"/>
</dbReference>
<keyword evidence="2" id="KW-1185">Reference proteome</keyword>
<dbReference type="AlphaFoldDB" id="A0A1G5VDG7"/>
<evidence type="ECO:0000313" key="2">
    <source>
        <dbReference type="Proteomes" id="UP000199689"/>
    </source>
</evidence>
<name>A0A1G5VDG7_9FIRM</name>
<evidence type="ECO:0000313" key="1">
    <source>
        <dbReference type="EMBL" id="SDA43912.1"/>
    </source>
</evidence>
<dbReference type="InterPro" id="IPR050238">
    <property type="entry name" value="DNA_Rep/Repair_Clamp_Loader"/>
</dbReference>
<dbReference type="EMBL" id="FMXA01000006">
    <property type="protein sequence ID" value="SDA43912.1"/>
    <property type="molecule type" value="Genomic_DNA"/>
</dbReference>
<dbReference type="Gene3D" id="3.40.50.300">
    <property type="entry name" value="P-loop containing nucleotide triphosphate hydrolases"/>
    <property type="match status" value="1"/>
</dbReference>
<reference evidence="1 2" key="1">
    <citation type="submission" date="2016-10" db="EMBL/GenBank/DDBJ databases">
        <authorList>
            <person name="de Groot N.N."/>
        </authorList>
    </citation>
    <scope>NUCLEOTIDE SEQUENCE [LARGE SCALE GENOMIC DNA]</scope>
    <source>
        <strain evidence="1 2">DSM 15230</strain>
    </source>
</reference>
<accession>A0A1G5VDG7</accession>
<dbReference type="InterPro" id="IPR027417">
    <property type="entry name" value="P-loop_NTPase"/>
</dbReference>
<protein>
    <submittedName>
        <fullName evidence="1">DNA polymerase III, delta subunit</fullName>
    </submittedName>
</protein>
<sequence length="341" mass="38703">MNSIFPHVFGQERVKQSWAKAIENHRMASTSIFYGEEGLGKTTAALDLAAALTHISPDKVWNENNAPAWLDDEKKSLLYMLDAHVFYMKPFTDVLQIGQFVELGDYIQHFDDSPHVCIIDEAQTMGAPIANAWLKTLEEPKENLFFILISHNLERMLPTVVSRAELFRFMPLDRDGFQNFVIARREEFSGLKIPEDIEKAYRLCAGNPGAALNFYGAGGKSAYDWAKHFWKIVTFDSMPLTRLAGISPKTNRKELLRNLSWCIAIGRNLMLLNEVADEADMFSLITQEEREFAPSWADGKAQAAVKILEKAEKALRHSISVRDVINMLAVNMVWIRKGVHL</sequence>
<proteinExistence type="predicted"/>
<dbReference type="PANTHER" id="PTHR11669">
    <property type="entry name" value="REPLICATION FACTOR C / DNA POLYMERASE III GAMMA-TAU SUBUNIT"/>
    <property type="match status" value="1"/>
</dbReference>
<dbReference type="STRING" id="209880.SAMN02910343_00569"/>
<dbReference type="GeneID" id="87755608"/>
<gene>
    <name evidence="1" type="ORF">SAMN02910343_00569</name>
</gene>
<organism evidence="1 2">
    <name type="scientific">Allisonella histaminiformans</name>
    <dbReference type="NCBI Taxonomy" id="209880"/>
    <lineage>
        <taxon>Bacteria</taxon>
        <taxon>Bacillati</taxon>
        <taxon>Bacillota</taxon>
        <taxon>Negativicutes</taxon>
        <taxon>Veillonellales</taxon>
        <taxon>Veillonellaceae</taxon>
        <taxon>Allisonella</taxon>
    </lineage>
</organism>
<dbReference type="PANTHER" id="PTHR11669:SF8">
    <property type="entry name" value="DNA POLYMERASE III SUBUNIT DELTA"/>
    <property type="match status" value="1"/>
</dbReference>
<dbReference type="OrthoDB" id="9810148at2"/>
<dbReference type="GO" id="GO:0006261">
    <property type="term" value="P:DNA-templated DNA replication"/>
    <property type="evidence" value="ECO:0007669"/>
    <property type="project" value="TreeGrafter"/>
</dbReference>
<dbReference type="Proteomes" id="UP000199689">
    <property type="component" value="Unassembled WGS sequence"/>
</dbReference>
<dbReference type="SUPFAM" id="SSF52540">
    <property type="entry name" value="P-loop containing nucleoside triphosphate hydrolases"/>
    <property type="match status" value="1"/>
</dbReference>